<evidence type="ECO:0000313" key="8">
    <source>
        <dbReference type="EMBL" id="RKQ70758.1"/>
    </source>
</evidence>
<dbReference type="FunCoup" id="A0A420WIC7">
    <property type="interactions" value="72"/>
</dbReference>
<accession>A0A420WIC7</accession>
<dbReference type="Pfam" id="PF01554">
    <property type="entry name" value="MatE"/>
    <property type="match status" value="2"/>
</dbReference>
<evidence type="ECO:0000256" key="4">
    <source>
        <dbReference type="ARBA" id="ARBA00022692"/>
    </source>
</evidence>
<dbReference type="NCBIfam" id="TIGR00797">
    <property type="entry name" value="matE"/>
    <property type="match status" value="1"/>
</dbReference>
<proteinExistence type="predicted"/>
<dbReference type="Proteomes" id="UP000282211">
    <property type="component" value="Unassembled WGS sequence"/>
</dbReference>
<keyword evidence="3" id="KW-1003">Cell membrane</keyword>
<keyword evidence="5 7" id="KW-1133">Transmembrane helix</keyword>
<evidence type="ECO:0000256" key="7">
    <source>
        <dbReference type="SAM" id="Phobius"/>
    </source>
</evidence>
<feature type="transmembrane region" description="Helical" evidence="7">
    <location>
        <begin position="55"/>
        <end position="82"/>
    </location>
</feature>
<keyword evidence="4 7" id="KW-0812">Transmembrane</keyword>
<feature type="transmembrane region" description="Helical" evidence="7">
    <location>
        <begin position="21"/>
        <end position="43"/>
    </location>
</feature>
<keyword evidence="6 7" id="KW-0472">Membrane</keyword>
<organism evidence="8 9">
    <name type="scientific">Litorimonas taeanensis</name>
    <dbReference type="NCBI Taxonomy" id="568099"/>
    <lineage>
        <taxon>Bacteria</taxon>
        <taxon>Pseudomonadati</taxon>
        <taxon>Pseudomonadota</taxon>
        <taxon>Alphaproteobacteria</taxon>
        <taxon>Maricaulales</taxon>
        <taxon>Robiginitomaculaceae</taxon>
    </lineage>
</organism>
<reference evidence="8 9" key="1">
    <citation type="submission" date="2018-10" db="EMBL/GenBank/DDBJ databases">
        <title>Genomic Encyclopedia of Type Strains, Phase IV (KMG-IV): sequencing the most valuable type-strain genomes for metagenomic binning, comparative biology and taxonomic classification.</title>
        <authorList>
            <person name="Goeker M."/>
        </authorList>
    </citation>
    <scope>NUCLEOTIDE SEQUENCE [LARGE SCALE GENOMIC DNA]</scope>
    <source>
        <strain evidence="8 9">DSM 22008</strain>
    </source>
</reference>
<keyword evidence="9" id="KW-1185">Reference proteome</keyword>
<feature type="transmembrane region" description="Helical" evidence="7">
    <location>
        <begin position="103"/>
        <end position="129"/>
    </location>
</feature>
<feature type="transmembrane region" description="Helical" evidence="7">
    <location>
        <begin position="371"/>
        <end position="395"/>
    </location>
</feature>
<comment type="subcellular location">
    <subcellularLocation>
        <location evidence="1">Cell inner membrane</location>
        <topology evidence="1">Multi-pass membrane protein</topology>
    </subcellularLocation>
</comment>
<name>A0A420WIC7_9PROT</name>
<dbReference type="PANTHER" id="PTHR43549">
    <property type="entry name" value="MULTIDRUG RESISTANCE PROTEIN YPNP-RELATED"/>
    <property type="match status" value="1"/>
</dbReference>
<dbReference type="GO" id="GO:0042910">
    <property type="term" value="F:xenobiotic transmembrane transporter activity"/>
    <property type="evidence" value="ECO:0007669"/>
    <property type="project" value="InterPro"/>
</dbReference>
<feature type="transmembrane region" description="Helical" evidence="7">
    <location>
        <begin position="296"/>
        <end position="316"/>
    </location>
</feature>
<evidence type="ECO:0000256" key="2">
    <source>
        <dbReference type="ARBA" id="ARBA00022448"/>
    </source>
</evidence>
<feature type="transmembrane region" description="Helical" evidence="7">
    <location>
        <begin position="429"/>
        <end position="449"/>
    </location>
</feature>
<evidence type="ECO:0000313" key="9">
    <source>
        <dbReference type="Proteomes" id="UP000282211"/>
    </source>
</evidence>
<dbReference type="GO" id="GO:0005886">
    <property type="term" value="C:plasma membrane"/>
    <property type="evidence" value="ECO:0007669"/>
    <property type="project" value="UniProtKB-SubCell"/>
</dbReference>
<dbReference type="InterPro" id="IPR052031">
    <property type="entry name" value="Membrane_Transporter-Flippase"/>
</dbReference>
<gene>
    <name evidence="8" type="ORF">DES40_0057</name>
</gene>
<feature type="transmembrane region" description="Helical" evidence="7">
    <location>
        <begin position="172"/>
        <end position="195"/>
    </location>
</feature>
<dbReference type="RefSeq" id="WP_147405801.1">
    <property type="nucleotide sequence ID" value="NZ_RBII01000001.1"/>
</dbReference>
<protein>
    <submittedName>
        <fullName evidence="8">Putative MATE family efflux protein</fullName>
    </submittedName>
</protein>
<keyword evidence="2" id="KW-0813">Transport</keyword>
<evidence type="ECO:0000256" key="1">
    <source>
        <dbReference type="ARBA" id="ARBA00004429"/>
    </source>
</evidence>
<feature type="transmembrane region" description="Helical" evidence="7">
    <location>
        <begin position="328"/>
        <end position="351"/>
    </location>
</feature>
<dbReference type="PIRSF" id="PIRSF006603">
    <property type="entry name" value="DinF"/>
    <property type="match status" value="1"/>
</dbReference>
<feature type="transmembrane region" description="Helical" evidence="7">
    <location>
        <begin position="207"/>
        <end position="229"/>
    </location>
</feature>
<dbReference type="EMBL" id="RBII01000001">
    <property type="protein sequence ID" value="RKQ70758.1"/>
    <property type="molecule type" value="Genomic_DNA"/>
</dbReference>
<sequence length="459" mass="48274">MANTARTNVLEGSIPRHIFRMWGPFSIAVIALISTGIVDTIYLGRLSDPSRPRLAIMALAALTFAFPLTFIGNSANIGLGAGTMSAVSRAKGAGDEERASRHGAAAILLALCLMTVLISLMLLAAPHILPLMGASGEVKDMALSYLMISLPGLGIVSIASMSNNILRASGEAVLPSAIMISGAVINIILDPFLIFGWGPFPRMEIQGAAIATLTGNCFGAIFGFCVVLFHRKAISFAEMTWGSLKRAWRIIGAVGIPAAMTNMVVPIATALAVAVLGLSLAEADVAAFGVASRAELMSIGMLYALSACIGAITGRNGGAGRTERVREAFRVCYLVCIIWSTIMAIIMALFAPQIAGMFTRDIILIEKITPYLFIVPITLSGYGFVFISAAGLNALGRPIYGLVYTIIRSLLLYVGFIFIGVQIGGLTGAYFGVAAANIVSGAIAIFWTMKHVPMSAKES</sequence>
<comment type="caution">
    <text evidence="8">The sequence shown here is derived from an EMBL/GenBank/DDBJ whole genome shotgun (WGS) entry which is preliminary data.</text>
</comment>
<dbReference type="OrthoDB" id="9806302at2"/>
<feature type="transmembrane region" description="Helical" evidence="7">
    <location>
        <begin position="402"/>
        <end position="423"/>
    </location>
</feature>
<dbReference type="GO" id="GO:0015297">
    <property type="term" value="F:antiporter activity"/>
    <property type="evidence" value="ECO:0007669"/>
    <property type="project" value="InterPro"/>
</dbReference>
<evidence type="ECO:0000256" key="5">
    <source>
        <dbReference type="ARBA" id="ARBA00022989"/>
    </source>
</evidence>
<dbReference type="AlphaFoldDB" id="A0A420WIC7"/>
<evidence type="ECO:0000256" key="3">
    <source>
        <dbReference type="ARBA" id="ARBA00022475"/>
    </source>
</evidence>
<dbReference type="InterPro" id="IPR048279">
    <property type="entry name" value="MdtK-like"/>
</dbReference>
<dbReference type="PANTHER" id="PTHR43549:SF3">
    <property type="entry name" value="MULTIDRUG RESISTANCE PROTEIN YPNP-RELATED"/>
    <property type="match status" value="1"/>
</dbReference>
<feature type="transmembrane region" description="Helical" evidence="7">
    <location>
        <begin position="250"/>
        <end position="276"/>
    </location>
</feature>
<evidence type="ECO:0000256" key="6">
    <source>
        <dbReference type="ARBA" id="ARBA00023136"/>
    </source>
</evidence>
<dbReference type="InParanoid" id="A0A420WIC7"/>
<dbReference type="InterPro" id="IPR002528">
    <property type="entry name" value="MATE_fam"/>
</dbReference>
<feature type="transmembrane region" description="Helical" evidence="7">
    <location>
        <begin position="141"/>
        <end position="160"/>
    </location>
</feature>